<gene>
    <name evidence="1" type="ORF">GCM10010334_25230</name>
</gene>
<reference evidence="1" key="1">
    <citation type="journal article" date="2014" name="Int. J. Syst. Evol. Microbiol.">
        <title>Complete genome sequence of Corynebacterium casei LMG S-19264T (=DSM 44701T), isolated from a smear-ripened cheese.</title>
        <authorList>
            <consortium name="US DOE Joint Genome Institute (JGI-PGF)"/>
            <person name="Walter F."/>
            <person name="Albersmeier A."/>
            <person name="Kalinowski J."/>
            <person name="Ruckert C."/>
        </authorList>
    </citation>
    <scope>NUCLEOTIDE SEQUENCE</scope>
    <source>
        <strain evidence="1">JCM 4637</strain>
    </source>
</reference>
<organism evidence="1 2">
    <name type="scientific">Streptomyces finlayi</name>
    <dbReference type="NCBI Taxonomy" id="67296"/>
    <lineage>
        <taxon>Bacteria</taxon>
        <taxon>Bacillati</taxon>
        <taxon>Actinomycetota</taxon>
        <taxon>Actinomycetes</taxon>
        <taxon>Kitasatosporales</taxon>
        <taxon>Streptomycetaceae</taxon>
        <taxon>Streptomyces</taxon>
    </lineage>
</organism>
<dbReference type="EMBL" id="BMVC01000004">
    <property type="protein sequence ID" value="GHC90859.1"/>
    <property type="molecule type" value="Genomic_DNA"/>
</dbReference>
<accession>A0A919C9I0</accession>
<name>A0A919C9I0_9ACTN</name>
<sequence length="144" mass="15862">MCMLTKLVRSAWVSGPECGGGGPVLVSVTDFVLHRGRDLLPVYREGRRLGSRWRELDGAYGMWLWALPGARRCGAVAVWRDEAALHGFVGWPPHVEIMRAYREKGALTSRSWGSEVSDPAVIWGRARAELLVPPGPRPGERSSA</sequence>
<comment type="caution">
    <text evidence="1">The sequence shown here is derived from an EMBL/GenBank/DDBJ whole genome shotgun (WGS) entry which is preliminary data.</text>
</comment>
<evidence type="ECO:0000313" key="2">
    <source>
        <dbReference type="Proteomes" id="UP000638353"/>
    </source>
</evidence>
<evidence type="ECO:0000313" key="1">
    <source>
        <dbReference type="EMBL" id="GHC90859.1"/>
    </source>
</evidence>
<dbReference type="AlphaFoldDB" id="A0A919C9I0"/>
<dbReference type="Proteomes" id="UP000638353">
    <property type="component" value="Unassembled WGS sequence"/>
</dbReference>
<protein>
    <recommendedName>
        <fullName evidence="3">DUF3291 domain-containing protein</fullName>
    </recommendedName>
</protein>
<proteinExistence type="predicted"/>
<evidence type="ECO:0008006" key="3">
    <source>
        <dbReference type="Google" id="ProtNLM"/>
    </source>
</evidence>
<reference evidence="1" key="2">
    <citation type="submission" date="2020-09" db="EMBL/GenBank/DDBJ databases">
        <authorList>
            <person name="Sun Q."/>
            <person name="Ohkuma M."/>
        </authorList>
    </citation>
    <scope>NUCLEOTIDE SEQUENCE</scope>
    <source>
        <strain evidence="1">JCM 4637</strain>
    </source>
</reference>